<reference evidence="1" key="2">
    <citation type="submission" date="2015-06" db="UniProtKB">
        <authorList>
            <consortium name="EnsemblMetazoa"/>
        </authorList>
    </citation>
    <scope>IDENTIFICATION</scope>
</reference>
<protein>
    <submittedName>
        <fullName evidence="1">Uncharacterized protein</fullName>
    </submittedName>
</protein>
<reference evidence="2" key="1">
    <citation type="submission" date="2013-02" db="EMBL/GenBank/DDBJ databases">
        <authorList>
            <person name="Hughes D."/>
        </authorList>
    </citation>
    <scope>NUCLEOTIDE SEQUENCE</scope>
    <source>
        <strain>Durham</strain>
        <strain evidence="2">NC isolate 2 -- Noor lab</strain>
    </source>
</reference>
<dbReference type="EnsemblMetazoa" id="MESCA003496-RA">
    <property type="protein sequence ID" value="MESCA003496-PA"/>
    <property type="gene ID" value="MESCA003496"/>
</dbReference>
<organism evidence="1 2">
    <name type="scientific">Megaselia scalaris</name>
    <name type="common">Humpbacked fly</name>
    <name type="synonym">Phora scalaris</name>
    <dbReference type="NCBI Taxonomy" id="36166"/>
    <lineage>
        <taxon>Eukaryota</taxon>
        <taxon>Metazoa</taxon>
        <taxon>Ecdysozoa</taxon>
        <taxon>Arthropoda</taxon>
        <taxon>Hexapoda</taxon>
        <taxon>Insecta</taxon>
        <taxon>Pterygota</taxon>
        <taxon>Neoptera</taxon>
        <taxon>Endopterygota</taxon>
        <taxon>Diptera</taxon>
        <taxon>Brachycera</taxon>
        <taxon>Muscomorpha</taxon>
        <taxon>Platypezoidea</taxon>
        <taxon>Phoridae</taxon>
        <taxon>Megaseliini</taxon>
        <taxon>Megaselia</taxon>
    </lineage>
</organism>
<proteinExistence type="predicted"/>
<dbReference type="HOGENOM" id="CLU_2485904_0_0_1"/>
<dbReference type="EMBL" id="CAQQ02394763">
    <property type="status" value="NOT_ANNOTATED_CDS"/>
    <property type="molecule type" value="Genomic_DNA"/>
</dbReference>
<evidence type="ECO:0000313" key="1">
    <source>
        <dbReference type="EnsemblMetazoa" id="MESCA003496-PA"/>
    </source>
</evidence>
<dbReference type="AlphaFoldDB" id="T1GJ54"/>
<sequence>MKKQFRTTTLIYSEEIEKNSLSKTLRWTTIGVENVTENKKLFIICLEDVIILDNGKTALYWNRTVINDLTIQHKRPDILMHNKLNNN</sequence>
<dbReference type="Proteomes" id="UP000015102">
    <property type="component" value="Unassembled WGS sequence"/>
</dbReference>
<keyword evidence="2" id="KW-1185">Reference proteome</keyword>
<name>T1GJ54_MEGSC</name>
<accession>T1GJ54</accession>
<evidence type="ECO:0000313" key="2">
    <source>
        <dbReference type="Proteomes" id="UP000015102"/>
    </source>
</evidence>